<dbReference type="PRINTS" id="PR00455">
    <property type="entry name" value="HTHTETR"/>
</dbReference>
<dbReference type="InterPro" id="IPR050109">
    <property type="entry name" value="HTH-type_TetR-like_transc_reg"/>
</dbReference>
<dbReference type="GO" id="GO:0000976">
    <property type="term" value="F:transcription cis-regulatory region binding"/>
    <property type="evidence" value="ECO:0007669"/>
    <property type="project" value="TreeGrafter"/>
</dbReference>
<dbReference type="OrthoDB" id="9816320at2"/>
<dbReference type="AlphaFoldDB" id="A0A6S6XYK3"/>
<evidence type="ECO:0000313" key="3">
    <source>
        <dbReference type="Proteomes" id="UP000515733"/>
    </source>
</evidence>
<gene>
    <name evidence="2" type="ORF">DENOEST_2282</name>
</gene>
<sequence>MNNQRPLPVRTMSKPTEPVPSAGALPKPRKAPRQQRSQATVGYIVEAARQILYNEGAAAVTTRRVAERSGVAVGSLYQYFPNRDAILARLAEEEVVRESEAMQQHFNELRKLPINEHLIQVSKRIVETERRMMAFGGDFYRRYVQHYQVIQRVGKSRSGQILDVETSIRDSRKNLEIRGNEISETDLNLAAYLLGRGIPAMLRALVSERPELLNSDRLPLILSRLSMAIVDGVESSPQDK</sequence>
<name>A0A6S6XYK3_9PROT</name>
<dbReference type="Proteomes" id="UP000515733">
    <property type="component" value="Chromosome"/>
</dbReference>
<dbReference type="InterPro" id="IPR001647">
    <property type="entry name" value="HTH_TetR"/>
</dbReference>
<dbReference type="GO" id="GO:0003700">
    <property type="term" value="F:DNA-binding transcription factor activity"/>
    <property type="evidence" value="ECO:0007669"/>
    <property type="project" value="TreeGrafter"/>
</dbReference>
<proteinExistence type="predicted"/>
<dbReference type="PROSITE" id="PS50977">
    <property type="entry name" value="HTH_TETR_2"/>
    <property type="match status" value="1"/>
</dbReference>
<dbReference type="PANTHER" id="PTHR30055:SF201">
    <property type="entry name" value="TRANSCRIPTIONAL REGULATORY PROTEIN"/>
    <property type="match status" value="1"/>
</dbReference>
<accession>A0A6S6XYK3</accession>
<protein>
    <submittedName>
        <fullName evidence="2">Transcriptional regulator, TetR family protein</fullName>
    </submittedName>
</protein>
<dbReference type="KEGG" id="doe:DENOEST_2282"/>
<dbReference type="InterPro" id="IPR009057">
    <property type="entry name" value="Homeodomain-like_sf"/>
</dbReference>
<organism evidence="2 3">
    <name type="scientific">Denitratisoma oestradiolicum</name>
    <dbReference type="NCBI Taxonomy" id="311182"/>
    <lineage>
        <taxon>Bacteria</taxon>
        <taxon>Pseudomonadati</taxon>
        <taxon>Pseudomonadota</taxon>
        <taxon>Betaproteobacteria</taxon>
        <taxon>Nitrosomonadales</taxon>
        <taxon>Sterolibacteriaceae</taxon>
        <taxon>Denitratisoma</taxon>
    </lineage>
</organism>
<dbReference type="SUPFAM" id="SSF46689">
    <property type="entry name" value="Homeodomain-like"/>
    <property type="match status" value="1"/>
</dbReference>
<dbReference type="Gene3D" id="1.10.357.10">
    <property type="entry name" value="Tetracycline Repressor, domain 2"/>
    <property type="match status" value="1"/>
</dbReference>
<reference evidence="2 3" key="1">
    <citation type="submission" date="2020-03" db="EMBL/GenBank/DDBJ databases">
        <authorList>
            <consortium name="Genoscope - CEA"/>
            <person name="William W."/>
        </authorList>
    </citation>
    <scope>NUCLEOTIDE SEQUENCE [LARGE SCALE GENOMIC DNA]</scope>
    <source>
        <strain evidence="3">DSM 16959</strain>
    </source>
</reference>
<evidence type="ECO:0000256" key="1">
    <source>
        <dbReference type="ARBA" id="ARBA00023125"/>
    </source>
</evidence>
<dbReference type="EMBL" id="LR778301">
    <property type="protein sequence ID" value="CAB1369447.1"/>
    <property type="molecule type" value="Genomic_DNA"/>
</dbReference>
<keyword evidence="3" id="KW-1185">Reference proteome</keyword>
<evidence type="ECO:0000313" key="2">
    <source>
        <dbReference type="EMBL" id="CAB1369447.1"/>
    </source>
</evidence>
<dbReference type="PANTHER" id="PTHR30055">
    <property type="entry name" value="HTH-TYPE TRANSCRIPTIONAL REGULATOR RUTR"/>
    <property type="match status" value="1"/>
</dbReference>
<keyword evidence="1" id="KW-0238">DNA-binding</keyword>
<dbReference type="Pfam" id="PF00440">
    <property type="entry name" value="TetR_N"/>
    <property type="match status" value="1"/>
</dbReference>